<dbReference type="AlphaFoldDB" id="A0A9Q9ME38"/>
<sequence>MGTRQGRAGPVSPTIEAALRYLGIQSHGVLAEIIRHAIERPHSDTGRRLAPLTAPVAGLDGWTAAERTHALWQLILEGMHSPDVGPTAMSRRRRALQAAFRLPDAEIHGPWGGSLTERFKQLRSVKTVFGDPTSTQPMEMAWKRGVRALARYLEDRFGELAAPADWGQYRPDPSDLHRFQDSRPEDWQSYFDELNGTDTVFRKPSKGAQPVFVDLFVTTVFMRRRAVYRRITERLVTAKADGVAYYTARGFAGKTPRLTYVPVRALWGCRAEFVEPRQAGRPPVTRLWFPAPLRKGEQAHFASEVIDENITEERYWIDVDIDHHGIAPGHLLYGGKVPVSGLTIRVRFDEGCLPEAVWWYAELNEIERYDPPPPEDRRYVDVVGNDVQHTFTHVACQPRESYGLAFKWPERR</sequence>
<dbReference type="RefSeq" id="WP_033358534.1">
    <property type="nucleotide sequence ID" value="NZ_CP073767.1"/>
</dbReference>
<evidence type="ECO:0000313" key="1">
    <source>
        <dbReference type="EMBL" id="UWZ55733.1"/>
    </source>
</evidence>
<keyword evidence="2" id="KW-1185">Reference proteome</keyword>
<evidence type="ECO:0000313" key="2">
    <source>
        <dbReference type="Proteomes" id="UP001058003"/>
    </source>
</evidence>
<proteinExistence type="predicted"/>
<name>A0A9Q9ME38_9ACTN</name>
<dbReference type="Proteomes" id="UP001058003">
    <property type="component" value="Chromosome"/>
</dbReference>
<dbReference type="KEGG" id="daur:Daura_05895"/>
<reference evidence="1" key="1">
    <citation type="submission" date="2021-04" db="EMBL/GenBank/DDBJ databases">
        <title>Dactylosporangium aurantiacum NRRL B-8018 full assembly.</title>
        <authorList>
            <person name="Hartkoorn R.C."/>
            <person name="Beaudoing E."/>
            <person name="Hot D."/>
        </authorList>
    </citation>
    <scope>NUCLEOTIDE SEQUENCE</scope>
    <source>
        <strain evidence="1">NRRL B-8018</strain>
    </source>
</reference>
<dbReference type="EMBL" id="CP073767">
    <property type="protein sequence ID" value="UWZ55733.1"/>
    <property type="molecule type" value="Genomic_DNA"/>
</dbReference>
<gene>
    <name evidence="1" type="ORF">Daura_05895</name>
</gene>
<accession>A0A9Q9ME38</accession>
<organism evidence="1 2">
    <name type="scientific">Dactylosporangium aurantiacum</name>
    <dbReference type="NCBI Taxonomy" id="35754"/>
    <lineage>
        <taxon>Bacteria</taxon>
        <taxon>Bacillati</taxon>
        <taxon>Actinomycetota</taxon>
        <taxon>Actinomycetes</taxon>
        <taxon>Micromonosporales</taxon>
        <taxon>Micromonosporaceae</taxon>
        <taxon>Dactylosporangium</taxon>
    </lineage>
</organism>
<protein>
    <submittedName>
        <fullName evidence="1">Uncharacterized protein</fullName>
    </submittedName>
</protein>